<dbReference type="OrthoDB" id="7283544at2"/>
<dbReference type="KEGG" id="swf:E3E12_05590"/>
<dbReference type="RefSeq" id="WP_141443452.1">
    <property type="nucleotide sequence ID" value="NZ_CP038231.1"/>
</dbReference>
<name>A0A4Y6U965_9PROT</name>
<protein>
    <submittedName>
        <fullName evidence="2">Uncharacterized protein</fullName>
    </submittedName>
</protein>
<evidence type="ECO:0000256" key="1">
    <source>
        <dbReference type="SAM" id="MobiDB-lite"/>
    </source>
</evidence>
<sequence>MTSTILPSPSEASVQLGALTTACISHYLRHLDAQPPAHSRHRTRNLSAQEHGRQERLAMRVAQTTEHSDDKEENTLLPTARSAALARDSARFMQTLASLWRQAGITPQDVAAELDGRINLSDKLLARGIRARKGGRYRTTKLP</sequence>
<keyword evidence="3" id="KW-1185">Reference proteome</keyword>
<evidence type="ECO:0000313" key="3">
    <source>
        <dbReference type="Proteomes" id="UP000318709"/>
    </source>
</evidence>
<feature type="region of interest" description="Disordered" evidence="1">
    <location>
        <begin position="34"/>
        <end position="56"/>
    </location>
</feature>
<dbReference type="AlphaFoldDB" id="A0A4Y6U965"/>
<accession>A0A4Y6U965</accession>
<organism evidence="2 3">
    <name type="scientific">Formicincola oecophyllae</name>
    <dbReference type="NCBI Taxonomy" id="2558361"/>
    <lineage>
        <taxon>Bacteria</taxon>
        <taxon>Pseudomonadati</taxon>
        <taxon>Pseudomonadota</taxon>
        <taxon>Alphaproteobacteria</taxon>
        <taxon>Acetobacterales</taxon>
        <taxon>Acetobacteraceae</taxon>
        <taxon>Formicincola</taxon>
    </lineage>
</organism>
<gene>
    <name evidence="2" type="ORF">E3E12_05590</name>
</gene>
<reference evidence="2 3" key="1">
    <citation type="submission" date="2019-03" db="EMBL/GenBank/DDBJ databases">
        <title>The complete genome sequence of Swingsia_sp. F3b2 LMG30590(T).</title>
        <authorList>
            <person name="Chua K.-O."/>
            <person name="Chan K.-G."/>
            <person name="See-Too W.-S."/>
        </authorList>
    </citation>
    <scope>NUCLEOTIDE SEQUENCE [LARGE SCALE GENOMIC DNA]</scope>
    <source>
        <strain evidence="2 3">F3b2</strain>
    </source>
</reference>
<evidence type="ECO:0000313" key="2">
    <source>
        <dbReference type="EMBL" id="QDH13744.1"/>
    </source>
</evidence>
<proteinExistence type="predicted"/>
<dbReference type="EMBL" id="CP038231">
    <property type="protein sequence ID" value="QDH13744.1"/>
    <property type="molecule type" value="Genomic_DNA"/>
</dbReference>
<dbReference type="Proteomes" id="UP000318709">
    <property type="component" value="Chromosome"/>
</dbReference>